<dbReference type="EMBL" id="BAAAVM010000001">
    <property type="protein sequence ID" value="GAA3116229.1"/>
    <property type="molecule type" value="Genomic_DNA"/>
</dbReference>
<comment type="caution">
    <text evidence="2">The sequence shown here is derived from an EMBL/GenBank/DDBJ whole genome shotgun (WGS) entry which is preliminary data.</text>
</comment>
<evidence type="ECO:0000313" key="3">
    <source>
        <dbReference type="Proteomes" id="UP001500893"/>
    </source>
</evidence>
<evidence type="ECO:0000256" key="1">
    <source>
        <dbReference type="SAM" id="MobiDB-lite"/>
    </source>
</evidence>
<feature type="compositionally biased region" description="Polar residues" evidence="1">
    <location>
        <begin position="91"/>
        <end position="103"/>
    </location>
</feature>
<proteinExistence type="predicted"/>
<gene>
    <name evidence="2" type="ORF">GCM10010521_00060</name>
</gene>
<protein>
    <submittedName>
        <fullName evidence="2">Uncharacterized protein</fullName>
    </submittedName>
</protein>
<accession>A0ABP6MLM9</accession>
<keyword evidence="3" id="KW-1185">Reference proteome</keyword>
<sequence length="133" mass="14427">MVKAKWHLTRRGFGPWARVYRKAHEGGRQCVRLAILSWGALDERSWPGVSEREPADIARALGVHAQRVITPRGSTAVSGLELMTALRPPTKTVQDPATGNWASGHNRGSLGTEPMDPAPPEATPEHPLVVNLG</sequence>
<dbReference type="Proteomes" id="UP001500893">
    <property type="component" value="Unassembled WGS sequence"/>
</dbReference>
<feature type="region of interest" description="Disordered" evidence="1">
    <location>
        <begin position="86"/>
        <end position="133"/>
    </location>
</feature>
<name>A0ABP6MLM9_9ACTN</name>
<organism evidence="2 3">
    <name type="scientific">Streptomyces rameus</name>
    <dbReference type="NCBI Taxonomy" id="68261"/>
    <lineage>
        <taxon>Bacteria</taxon>
        <taxon>Bacillati</taxon>
        <taxon>Actinomycetota</taxon>
        <taxon>Actinomycetes</taxon>
        <taxon>Kitasatosporales</taxon>
        <taxon>Streptomycetaceae</taxon>
        <taxon>Streptomyces</taxon>
    </lineage>
</organism>
<evidence type="ECO:0000313" key="2">
    <source>
        <dbReference type="EMBL" id="GAA3116229.1"/>
    </source>
</evidence>
<reference evidence="3" key="1">
    <citation type="journal article" date="2019" name="Int. J. Syst. Evol. Microbiol.">
        <title>The Global Catalogue of Microorganisms (GCM) 10K type strain sequencing project: providing services to taxonomists for standard genome sequencing and annotation.</title>
        <authorList>
            <consortium name="The Broad Institute Genomics Platform"/>
            <consortium name="The Broad Institute Genome Sequencing Center for Infectious Disease"/>
            <person name="Wu L."/>
            <person name="Ma J."/>
        </authorList>
    </citation>
    <scope>NUCLEOTIDE SEQUENCE [LARGE SCALE GENOMIC DNA]</scope>
    <source>
        <strain evidence="3">JCM 11574</strain>
    </source>
</reference>